<protein>
    <submittedName>
        <fullName evidence="1">Uncharacterized protein</fullName>
    </submittedName>
</protein>
<sequence length="90" mass="10334">MGVGLADVAAEYVRLHRVERQSLQIRSVNRVELTVIQNLWADRVGKARLDIRSAPEVVMRAIERSKRGHELFGRVREAPELVVYELKTLI</sequence>
<dbReference type="Proteomes" id="UP000265775">
    <property type="component" value="Unassembled WGS sequence"/>
</dbReference>
<evidence type="ECO:0000313" key="1">
    <source>
        <dbReference type="EMBL" id="RGW63508.1"/>
    </source>
</evidence>
<name>A0A395XVV1_BIFLN</name>
<reference evidence="1 2" key="1">
    <citation type="submission" date="2018-08" db="EMBL/GenBank/DDBJ databases">
        <title>A genome reference for cultivated species of the human gut microbiota.</title>
        <authorList>
            <person name="Zou Y."/>
            <person name="Xue W."/>
            <person name="Luo G."/>
        </authorList>
    </citation>
    <scope>NUCLEOTIDE SEQUENCE [LARGE SCALE GENOMIC DNA]</scope>
    <source>
        <strain evidence="1 2">AF11-12</strain>
    </source>
</reference>
<dbReference type="EMBL" id="QSAR01000012">
    <property type="protein sequence ID" value="RGW63508.1"/>
    <property type="molecule type" value="Genomic_DNA"/>
</dbReference>
<comment type="caution">
    <text evidence="1">The sequence shown here is derived from an EMBL/GenBank/DDBJ whole genome shotgun (WGS) entry which is preliminary data.</text>
</comment>
<dbReference type="AlphaFoldDB" id="A0A395XVV1"/>
<gene>
    <name evidence="1" type="ORF">DWV59_09620</name>
</gene>
<evidence type="ECO:0000313" key="2">
    <source>
        <dbReference type="Proteomes" id="UP000265775"/>
    </source>
</evidence>
<organism evidence="1 2">
    <name type="scientific">Bifidobacterium longum</name>
    <dbReference type="NCBI Taxonomy" id="216816"/>
    <lineage>
        <taxon>Bacteria</taxon>
        <taxon>Bacillati</taxon>
        <taxon>Actinomycetota</taxon>
        <taxon>Actinomycetes</taxon>
        <taxon>Bifidobacteriales</taxon>
        <taxon>Bifidobacteriaceae</taxon>
        <taxon>Bifidobacterium</taxon>
    </lineage>
</organism>
<proteinExistence type="predicted"/>
<dbReference type="RefSeq" id="WP_117781881.1">
    <property type="nucleotide sequence ID" value="NZ_CP065396.1"/>
</dbReference>
<accession>A0A395XVV1</accession>